<protein>
    <submittedName>
        <fullName evidence="2">Uncharacterized protein</fullName>
    </submittedName>
</protein>
<proteinExistence type="predicted"/>
<feature type="compositionally biased region" description="Basic and acidic residues" evidence="1">
    <location>
        <begin position="26"/>
        <end position="41"/>
    </location>
</feature>
<evidence type="ECO:0000313" key="2">
    <source>
        <dbReference type="EMBL" id="GAA4618748.1"/>
    </source>
</evidence>
<gene>
    <name evidence="2" type="ORF">GCM10023195_84480</name>
</gene>
<dbReference type="EMBL" id="BAABHJ010000040">
    <property type="protein sequence ID" value="GAA4618748.1"/>
    <property type="molecule type" value="Genomic_DNA"/>
</dbReference>
<feature type="compositionally biased region" description="Basic and acidic residues" evidence="1">
    <location>
        <begin position="1"/>
        <end position="14"/>
    </location>
</feature>
<reference evidence="3" key="1">
    <citation type="journal article" date="2019" name="Int. J. Syst. Evol. Microbiol.">
        <title>The Global Catalogue of Microorganisms (GCM) 10K type strain sequencing project: providing services to taxonomists for standard genome sequencing and annotation.</title>
        <authorList>
            <consortium name="The Broad Institute Genomics Platform"/>
            <consortium name="The Broad Institute Genome Sequencing Center for Infectious Disease"/>
            <person name="Wu L."/>
            <person name="Ma J."/>
        </authorList>
    </citation>
    <scope>NUCLEOTIDE SEQUENCE [LARGE SCALE GENOMIC DNA]</scope>
    <source>
        <strain evidence="3">JCM 17938</strain>
    </source>
</reference>
<name>A0ABP8U0G1_9ACTN</name>
<comment type="caution">
    <text evidence="2">The sequence shown here is derived from an EMBL/GenBank/DDBJ whole genome shotgun (WGS) entry which is preliminary data.</text>
</comment>
<accession>A0ABP8U0G1</accession>
<evidence type="ECO:0000256" key="1">
    <source>
        <dbReference type="SAM" id="MobiDB-lite"/>
    </source>
</evidence>
<feature type="region of interest" description="Disordered" evidence="1">
    <location>
        <begin position="1"/>
        <end position="58"/>
    </location>
</feature>
<organism evidence="2 3">
    <name type="scientific">Actinoallomurus liliacearum</name>
    <dbReference type="NCBI Taxonomy" id="1080073"/>
    <lineage>
        <taxon>Bacteria</taxon>
        <taxon>Bacillati</taxon>
        <taxon>Actinomycetota</taxon>
        <taxon>Actinomycetes</taxon>
        <taxon>Streptosporangiales</taxon>
        <taxon>Thermomonosporaceae</taxon>
        <taxon>Actinoallomurus</taxon>
    </lineage>
</organism>
<dbReference type="RefSeq" id="WP_345366942.1">
    <property type="nucleotide sequence ID" value="NZ_BAABHJ010000040.1"/>
</dbReference>
<keyword evidence="3" id="KW-1185">Reference proteome</keyword>
<sequence length="58" mass="6363">MKEQEEGPHGERGVTKRPSTPAETETTGRPDAKTPAEEEYHPPGGTSRPEDLSPDDFE</sequence>
<dbReference type="Proteomes" id="UP001500212">
    <property type="component" value="Unassembled WGS sequence"/>
</dbReference>
<evidence type="ECO:0000313" key="3">
    <source>
        <dbReference type="Proteomes" id="UP001500212"/>
    </source>
</evidence>